<accession>A0AA35PAL8</accession>
<name>A0AA35PAL8_9SAUR</name>
<dbReference type="Proteomes" id="UP001178461">
    <property type="component" value="Chromosome 6"/>
</dbReference>
<reference evidence="2" key="1">
    <citation type="submission" date="2022-12" db="EMBL/GenBank/DDBJ databases">
        <authorList>
            <person name="Alioto T."/>
            <person name="Alioto T."/>
            <person name="Gomez Garrido J."/>
        </authorList>
    </citation>
    <scope>NUCLEOTIDE SEQUENCE</scope>
</reference>
<protein>
    <submittedName>
        <fullName evidence="2">Uncharacterized protein</fullName>
    </submittedName>
</protein>
<dbReference type="EMBL" id="OX395131">
    <property type="protein sequence ID" value="CAI5778283.1"/>
    <property type="molecule type" value="Genomic_DNA"/>
</dbReference>
<feature type="region of interest" description="Disordered" evidence="1">
    <location>
        <begin position="18"/>
        <end position="37"/>
    </location>
</feature>
<sequence>DLLGAQLLAELPGQVSRRELSSVPGSKPADRIGESGNRIRRRYELLGHSGLQALNAGLETP</sequence>
<evidence type="ECO:0000256" key="1">
    <source>
        <dbReference type="SAM" id="MobiDB-lite"/>
    </source>
</evidence>
<keyword evidence="3" id="KW-1185">Reference proteome</keyword>
<evidence type="ECO:0000313" key="2">
    <source>
        <dbReference type="EMBL" id="CAI5778283.1"/>
    </source>
</evidence>
<feature type="non-terminal residue" evidence="2">
    <location>
        <position position="1"/>
    </location>
</feature>
<gene>
    <name evidence="2" type="ORF">PODLI_1B026533</name>
</gene>
<organism evidence="2 3">
    <name type="scientific">Podarcis lilfordi</name>
    <name type="common">Lilford's wall lizard</name>
    <dbReference type="NCBI Taxonomy" id="74358"/>
    <lineage>
        <taxon>Eukaryota</taxon>
        <taxon>Metazoa</taxon>
        <taxon>Chordata</taxon>
        <taxon>Craniata</taxon>
        <taxon>Vertebrata</taxon>
        <taxon>Euteleostomi</taxon>
        <taxon>Lepidosauria</taxon>
        <taxon>Squamata</taxon>
        <taxon>Bifurcata</taxon>
        <taxon>Unidentata</taxon>
        <taxon>Episquamata</taxon>
        <taxon>Laterata</taxon>
        <taxon>Lacertibaenia</taxon>
        <taxon>Lacertidae</taxon>
        <taxon>Podarcis</taxon>
    </lineage>
</organism>
<proteinExistence type="predicted"/>
<dbReference type="AlphaFoldDB" id="A0AA35PAL8"/>
<evidence type="ECO:0000313" key="3">
    <source>
        <dbReference type="Proteomes" id="UP001178461"/>
    </source>
</evidence>